<reference evidence="2 3" key="1">
    <citation type="submission" date="2016-11" db="EMBL/GenBank/DDBJ databases">
        <title>Whole Genome Sequencing of Mucilaginibacter polytrichastri RG4-7(T) isolated from the moss sample.</title>
        <authorList>
            <person name="Li Y."/>
        </authorList>
    </citation>
    <scope>NUCLEOTIDE SEQUENCE [LARGE SCALE GENOMIC DNA]</scope>
    <source>
        <strain evidence="2 3">RG4-7</strain>
    </source>
</reference>
<dbReference type="AlphaFoldDB" id="A0A1Q5ZZ47"/>
<evidence type="ECO:0000313" key="2">
    <source>
        <dbReference type="EMBL" id="OKS87018.1"/>
    </source>
</evidence>
<dbReference type="PROSITE" id="PS51257">
    <property type="entry name" value="PROKAR_LIPOPROTEIN"/>
    <property type="match status" value="1"/>
</dbReference>
<name>A0A1Q5ZZ47_9SPHI</name>
<evidence type="ECO:0000313" key="3">
    <source>
        <dbReference type="Proteomes" id="UP000186720"/>
    </source>
</evidence>
<evidence type="ECO:0008006" key="4">
    <source>
        <dbReference type="Google" id="ProtNLM"/>
    </source>
</evidence>
<keyword evidence="3" id="KW-1185">Reference proteome</keyword>
<evidence type="ECO:0000256" key="1">
    <source>
        <dbReference type="SAM" id="SignalP"/>
    </source>
</evidence>
<feature type="signal peptide" evidence="1">
    <location>
        <begin position="1"/>
        <end position="24"/>
    </location>
</feature>
<dbReference type="STRING" id="1302689.RG47T_2476"/>
<proteinExistence type="predicted"/>
<accession>A0A1Q5ZZ47</accession>
<organism evidence="2 3">
    <name type="scientific">Mucilaginibacter polytrichastri</name>
    <dbReference type="NCBI Taxonomy" id="1302689"/>
    <lineage>
        <taxon>Bacteria</taxon>
        <taxon>Pseudomonadati</taxon>
        <taxon>Bacteroidota</taxon>
        <taxon>Sphingobacteriia</taxon>
        <taxon>Sphingobacteriales</taxon>
        <taxon>Sphingobacteriaceae</taxon>
        <taxon>Mucilaginibacter</taxon>
    </lineage>
</organism>
<dbReference type="OrthoDB" id="836646at2"/>
<gene>
    <name evidence="2" type="ORF">RG47T_2476</name>
</gene>
<comment type="caution">
    <text evidence="2">The sequence shown here is derived from an EMBL/GenBank/DDBJ whole genome shotgun (WGS) entry which is preliminary data.</text>
</comment>
<sequence>MKQIKLVLFLFLAVALFSCSSVLRNPQVLALTTDYCKPQSDYFSSKEEYQDRVSNLQDSLLVGKMQKSDYLFAKNIGILSLLSDFVLTKDTLAKMAYRQKISDRIFLVNTELNAVSAELDCNGERYSQLSNYLNDINNKNLRKVTIASISTGALVAIASSLIGNKNTDIAVNISGGVASAGLGFLTLNPKGRKVEVSFSRSLVANIWNNQNTDNAFPMPIWKIMNEKAFSNSGEVSLAESIKKRWLQYSFDGSISEKTTNQFFKKGGLFSAEDLQKIESMNNQLQASIRSLQQNMLSLLISIDKVK</sequence>
<keyword evidence="1" id="KW-0732">Signal</keyword>
<dbReference type="Proteomes" id="UP000186720">
    <property type="component" value="Unassembled WGS sequence"/>
</dbReference>
<protein>
    <recommendedName>
        <fullName evidence="4">Lipoprotein</fullName>
    </recommendedName>
</protein>
<dbReference type="RefSeq" id="WP_074489685.1">
    <property type="nucleotide sequence ID" value="NZ_FPAM01000005.1"/>
</dbReference>
<feature type="chain" id="PRO_5010166803" description="Lipoprotein" evidence="1">
    <location>
        <begin position="25"/>
        <end position="306"/>
    </location>
</feature>
<dbReference type="EMBL" id="MPPL01000001">
    <property type="protein sequence ID" value="OKS87018.1"/>
    <property type="molecule type" value="Genomic_DNA"/>
</dbReference>